<protein>
    <submittedName>
        <fullName evidence="1">Uncharacterized protein</fullName>
    </submittedName>
</protein>
<accession>A0A3N2E0C3</accession>
<sequence length="76" mass="9134">MNQQLIFNDDFSFCVEQRCWCFSAQLEGAKIWLFCSRETDRRSEPDDECKLDYEWQAEEWLSQHDVADDGKIYLSN</sequence>
<dbReference type="Gene3D" id="3.30.160.140">
    <property type="entry name" value="Shew3726-like"/>
    <property type="match status" value="1"/>
</dbReference>
<dbReference type="InterPro" id="IPR036692">
    <property type="entry name" value="Shew3726-like_sf"/>
</dbReference>
<gene>
    <name evidence="1" type="ORF">EDC56_0997</name>
</gene>
<evidence type="ECO:0000313" key="1">
    <source>
        <dbReference type="EMBL" id="ROS05467.1"/>
    </source>
</evidence>
<dbReference type="AlphaFoldDB" id="A0A3N2E0C3"/>
<evidence type="ECO:0000313" key="2">
    <source>
        <dbReference type="Proteomes" id="UP000275394"/>
    </source>
</evidence>
<dbReference type="OrthoDB" id="6465020at2"/>
<dbReference type="SUPFAM" id="SSF160272">
    <property type="entry name" value="Shew3726-like"/>
    <property type="match status" value="1"/>
</dbReference>
<proteinExistence type="predicted"/>
<dbReference type="EMBL" id="RKHR01000003">
    <property type="protein sequence ID" value="ROS05467.1"/>
    <property type="molecule type" value="Genomic_DNA"/>
</dbReference>
<name>A0A3N2E0C3_9GAMM</name>
<dbReference type="RefSeq" id="WP_123711370.1">
    <property type="nucleotide sequence ID" value="NZ_RKHR01000003.1"/>
</dbReference>
<reference evidence="1 2" key="1">
    <citation type="submission" date="2018-11" db="EMBL/GenBank/DDBJ databases">
        <title>Genomic Encyclopedia of Type Strains, Phase IV (KMG-IV): sequencing the most valuable type-strain genomes for metagenomic binning, comparative biology and taxonomic classification.</title>
        <authorList>
            <person name="Goeker M."/>
        </authorList>
    </citation>
    <scope>NUCLEOTIDE SEQUENCE [LARGE SCALE GENOMIC DNA]</scope>
    <source>
        <strain evidence="1 2">DSM 100316</strain>
    </source>
</reference>
<organism evidence="1 2">
    <name type="scientific">Sinobacterium caligoides</name>
    <dbReference type="NCBI Taxonomy" id="933926"/>
    <lineage>
        <taxon>Bacteria</taxon>
        <taxon>Pseudomonadati</taxon>
        <taxon>Pseudomonadota</taxon>
        <taxon>Gammaproteobacteria</taxon>
        <taxon>Cellvibrionales</taxon>
        <taxon>Spongiibacteraceae</taxon>
        <taxon>Sinobacterium</taxon>
    </lineage>
</organism>
<comment type="caution">
    <text evidence="1">The sequence shown here is derived from an EMBL/GenBank/DDBJ whole genome shotgun (WGS) entry which is preliminary data.</text>
</comment>
<dbReference type="Proteomes" id="UP000275394">
    <property type="component" value="Unassembled WGS sequence"/>
</dbReference>
<keyword evidence="2" id="KW-1185">Reference proteome</keyword>